<gene>
    <name evidence="2" type="ORF">GCM10009765_01570</name>
</gene>
<protein>
    <recommendedName>
        <fullName evidence="4">Energy transducer TonB</fullName>
    </recommendedName>
</protein>
<dbReference type="Proteomes" id="UP001500618">
    <property type="component" value="Unassembled WGS sequence"/>
</dbReference>
<dbReference type="RefSeq" id="WP_163573455.1">
    <property type="nucleotide sequence ID" value="NZ_BAAANY010000001.1"/>
</dbReference>
<sequence>MRRLVRGLALVSMVAGVGYAVFTLTRLAKDISSDQFDDYTPPAKTPTPTPKQDEEPESGEKPAAPGKIKPQSNQWQAVPSITKK</sequence>
<comment type="caution">
    <text evidence="2">The sequence shown here is derived from an EMBL/GenBank/DDBJ whole genome shotgun (WGS) entry which is preliminary data.</text>
</comment>
<feature type="region of interest" description="Disordered" evidence="1">
    <location>
        <begin position="33"/>
        <end position="84"/>
    </location>
</feature>
<keyword evidence="3" id="KW-1185">Reference proteome</keyword>
<dbReference type="EMBL" id="BAAANY010000001">
    <property type="protein sequence ID" value="GAA1656002.1"/>
    <property type="molecule type" value="Genomic_DNA"/>
</dbReference>
<evidence type="ECO:0000313" key="3">
    <source>
        <dbReference type="Proteomes" id="UP001500618"/>
    </source>
</evidence>
<evidence type="ECO:0000256" key="1">
    <source>
        <dbReference type="SAM" id="MobiDB-lite"/>
    </source>
</evidence>
<organism evidence="2 3">
    <name type="scientific">Fodinicola feengrottensis</name>
    <dbReference type="NCBI Taxonomy" id="435914"/>
    <lineage>
        <taxon>Bacteria</taxon>
        <taxon>Bacillati</taxon>
        <taxon>Actinomycetota</taxon>
        <taxon>Actinomycetes</taxon>
        <taxon>Mycobacteriales</taxon>
        <taxon>Fodinicola</taxon>
    </lineage>
</organism>
<name>A0ABN2FQZ5_9ACTN</name>
<evidence type="ECO:0008006" key="4">
    <source>
        <dbReference type="Google" id="ProtNLM"/>
    </source>
</evidence>
<reference evidence="2 3" key="1">
    <citation type="journal article" date="2019" name="Int. J. Syst. Evol. Microbiol.">
        <title>The Global Catalogue of Microorganisms (GCM) 10K type strain sequencing project: providing services to taxonomists for standard genome sequencing and annotation.</title>
        <authorList>
            <consortium name="The Broad Institute Genomics Platform"/>
            <consortium name="The Broad Institute Genome Sequencing Center for Infectious Disease"/>
            <person name="Wu L."/>
            <person name="Ma J."/>
        </authorList>
    </citation>
    <scope>NUCLEOTIDE SEQUENCE [LARGE SCALE GENOMIC DNA]</scope>
    <source>
        <strain evidence="2 3">JCM 14718</strain>
    </source>
</reference>
<evidence type="ECO:0000313" key="2">
    <source>
        <dbReference type="EMBL" id="GAA1656002.1"/>
    </source>
</evidence>
<feature type="compositionally biased region" description="Polar residues" evidence="1">
    <location>
        <begin position="70"/>
        <end position="84"/>
    </location>
</feature>
<proteinExistence type="predicted"/>
<accession>A0ABN2FQZ5</accession>